<organism evidence="1 2">
    <name type="scientific">Candidatus Nitrospira nitrosa</name>
    <dbReference type="NCBI Taxonomy" id="1742972"/>
    <lineage>
        <taxon>Bacteria</taxon>
        <taxon>Pseudomonadati</taxon>
        <taxon>Nitrospirota</taxon>
        <taxon>Nitrospiria</taxon>
        <taxon>Nitrospirales</taxon>
        <taxon>Nitrospiraceae</taxon>
        <taxon>Nitrospira</taxon>
    </lineage>
</organism>
<dbReference type="STRING" id="1742972.COMA1_11531"/>
<sequence>MHELPRITWLPLSEEPHNTSLMDWQELSVFSRECGVQVKCSGSLPVPT</sequence>
<name>A0A0S4LBZ2_9BACT</name>
<dbReference type="EMBL" id="CZQA01000001">
    <property type="protein sequence ID" value="CUS34128.1"/>
    <property type="molecule type" value="Genomic_DNA"/>
</dbReference>
<keyword evidence="2" id="KW-1185">Reference proteome</keyword>
<gene>
    <name evidence="1" type="ORF">COMA1_11531</name>
</gene>
<reference evidence="1 2" key="1">
    <citation type="submission" date="2015-10" db="EMBL/GenBank/DDBJ databases">
        <authorList>
            <person name="Gilbert D.G."/>
        </authorList>
    </citation>
    <scope>NUCLEOTIDE SEQUENCE [LARGE SCALE GENOMIC DNA]</scope>
    <source>
        <strain evidence="1">COMA1</strain>
    </source>
</reference>
<proteinExistence type="predicted"/>
<evidence type="ECO:0000313" key="2">
    <source>
        <dbReference type="Proteomes" id="UP000199032"/>
    </source>
</evidence>
<dbReference type="AlphaFoldDB" id="A0A0S4LBZ2"/>
<dbReference type="Proteomes" id="UP000199032">
    <property type="component" value="Unassembled WGS sequence"/>
</dbReference>
<accession>A0A0S4LBZ2</accession>
<evidence type="ECO:0000313" key="1">
    <source>
        <dbReference type="EMBL" id="CUS34128.1"/>
    </source>
</evidence>
<protein>
    <submittedName>
        <fullName evidence="1">Uncharacterized protein</fullName>
    </submittedName>
</protein>